<feature type="region of interest" description="Disordered" evidence="1">
    <location>
        <begin position="1"/>
        <end position="49"/>
    </location>
</feature>
<gene>
    <name evidence="2" type="ORF">GMARGA_LOCUS45740</name>
</gene>
<comment type="caution">
    <text evidence="2">The sequence shown here is derived from an EMBL/GenBank/DDBJ whole genome shotgun (WGS) entry which is preliminary data.</text>
</comment>
<proteinExistence type="predicted"/>
<dbReference type="Proteomes" id="UP000789901">
    <property type="component" value="Unassembled WGS sequence"/>
</dbReference>
<name>A0ABN7XSN2_GIGMA</name>
<feature type="compositionally biased region" description="Low complexity" evidence="1">
    <location>
        <begin position="16"/>
        <end position="29"/>
    </location>
</feature>
<feature type="compositionally biased region" description="Polar residues" evidence="1">
    <location>
        <begin position="38"/>
        <end position="49"/>
    </location>
</feature>
<reference evidence="2 3" key="1">
    <citation type="submission" date="2021-06" db="EMBL/GenBank/DDBJ databases">
        <authorList>
            <person name="Kallberg Y."/>
            <person name="Tangrot J."/>
            <person name="Rosling A."/>
        </authorList>
    </citation>
    <scope>NUCLEOTIDE SEQUENCE [LARGE SCALE GENOMIC DNA]</scope>
    <source>
        <strain evidence="2 3">120-4 pot B 10/14</strain>
    </source>
</reference>
<protein>
    <submittedName>
        <fullName evidence="2">20633_t:CDS:1</fullName>
    </submittedName>
</protein>
<feature type="non-terminal residue" evidence="2">
    <location>
        <position position="49"/>
    </location>
</feature>
<dbReference type="EMBL" id="CAJVQB010165397">
    <property type="protein sequence ID" value="CAG8856919.1"/>
    <property type="molecule type" value="Genomic_DNA"/>
</dbReference>
<evidence type="ECO:0000313" key="2">
    <source>
        <dbReference type="EMBL" id="CAG8856919.1"/>
    </source>
</evidence>
<accession>A0ABN7XSN2</accession>
<sequence>MNDMEDLYTETHSETETISTTPSASSANSLIRKKRKTTLSSAKTNTKYR</sequence>
<evidence type="ECO:0000256" key="1">
    <source>
        <dbReference type="SAM" id="MobiDB-lite"/>
    </source>
</evidence>
<organism evidence="2 3">
    <name type="scientific">Gigaspora margarita</name>
    <dbReference type="NCBI Taxonomy" id="4874"/>
    <lineage>
        <taxon>Eukaryota</taxon>
        <taxon>Fungi</taxon>
        <taxon>Fungi incertae sedis</taxon>
        <taxon>Mucoromycota</taxon>
        <taxon>Glomeromycotina</taxon>
        <taxon>Glomeromycetes</taxon>
        <taxon>Diversisporales</taxon>
        <taxon>Gigasporaceae</taxon>
        <taxon>Gigaspora</taxon>
    </lineage>
</organism>
<keyword evidence="3" id="KW-1185">Reference proteome</keyword>
<evidence type="ECO:0000313" key="3">
    <source>
        <dbReference type="Proteomes" id="UP000789901"/>
    </source>
</evidence>